<evidence type="ECO:0000313" key="5">
    <source>
        <dbReference type="EMBL" id="GAA1494286.1"/>
    </source>
</evidence>
<dbReference type="Proteomes" id="UP001501742">
    <property type="component" value="Unassembled WGS sequence"/>
</dbReference>
<dbReference type="InterPro" id="IPR038352">
    <property type="entry name" value="Imelysin_sf"/>
</dbReference>
<organism evidence="5 6">
    <name type="scientific">Curtobacterium herbarum</name>
    <dbReference type="NCBI Taxonomy" id="150122"/>
    <lineage>
        <taxon>Bacteria</taxon>
        <taxon>Bacillati</taxon>
        <taxon>Actinomycetota</taxon>
        <taxon>Actinomycetes</taxon>
        <taxon>Micrococcales</taxon>
        <taxon>Microbacteriaceae</taxon>
        <taxon>Curtobacterium</taxon>
    </lineage>
</organism>
<dbReference type="PANTHER" id="PTHR39192">
    <property type="entry name" value="IRON UPTAKE SYSTEM COMPONENT EFEO"/>
    <property type="match status" value="1"/>
</dbReference>
<dbReference type="Gene3D" id="1.20.1420.20">
    <property type="entry name" value="M75 peptidase, HXXE motif"/>
    <property type="match status" value="1"/>
</dbReference>
<dbReference type="CDD" id="cd14656">
    <property type="entry name" value="Imelysin-like_EfeO"/>
    <property type="match status" value="1"/>
</dbReference>
<name>A0ABN1ZFW4_9MICO</name>
<dbReference type="PANTHER" id="PTHR39192:SF1">
    <property type="entry name" value="IRON UPTAKE SYSTEM COMPONENT EFEO"/>
    <property type="match status" value="1"/>
</dbReference>
<dbReference type="RefSeq" id="WP_204609584.1">
    <property type="nucleotide sequence ID" value="NZ_BAAAJX010000015.1"/>
</dbReference>
<dbReference type="Pfam" id="PF09375">
    <property type="entry name" value="Peptidase_M75"/>
    <property type="match status" value="1"/>
</dbReference>
<gene>
    <name evidence="5" type="ORF">GCM10009627_26320</name>
</gene>
<evidence type="ECO:0000256" key="3">
    <source>
        <dbReference type="ARBA" id="ARBA00022729"/>
    </source>
</evidence>
<comment type="subcellular location">
    <subcellularLocation>
        <location evidence="1">Cell envelope</location>
    </subcellularLocation>
</comment>
<comment type="caution">
    <text evidence="5">The sequence shown here is derived from an EMBL/GenBank/DDBJ whole genome shotgun (WGS) entry which is preliminary data.</text>
</comment>
<evidence type="ECO:0000259" key="4">
    <source>
        <dbReference type="Pfam" id="PF09375"/>
    </source>
</evidence>
<evidence type="ECO:0000256" key="2">
    <source>
        <dbReference type="ARBA" id="ARBA00005989"/>
    </source>
</evidence>
<accession>A0ABN1ZFW4</accession>
<reference evidence="5 6" key="1">
    <citation type="journal article" date="2019" name="Int. J. Syst. Evol. Microbiol.">
        <title>The Global Catalogue of Microorganisms (GCM) 10K type strain sequencing project: providing services to taxonomists for standard genome sequencing and annotation.</title>
        <authorList>
            <consortium name="The Broad Institute Genomics Platform"/>
            <consortium name="The Broad Institute Genome Sequencing Center for Infectious Disease"/>
            <person name="Wu L."/>
            <person name="Ma J."/>
        </authorList>
    </citation>
    <scope>NUCLEOTIDE SEQUENCE [LARGE SCALE GENOMIC DNA]</scope>
    <source>
        <strain evidence="5 6">JCM 12140</strain>
    </source>
</reference>
<feature type="domain" description="Imelysin-like" evidence="4">
    <location>
        <begin position="157"/>
        <end position="381"/>
    </location>
</feature>
<dbReference type="InterPro" id="IPR034981">
    <property type="entry name" value="Imelysin-like_EfeO/Algp7"/>
</dbReference>
<protein>
    <submittedName>
        <fullName evidence="5">EfeM/EfeO family lipoprotein</fullName>
    </submittedName>
</protein>
<sequence>MSISARAATAAVVGVLGVVVAGALVAAHLTPASAPTPTRYAVRVGTDTCGAGWPGGGGARSGTQTLRIENTSVAGIEVQLVDPADGAVFLDAEGLGSGAAHTYRVRLARGDYRFRCLPADGEPETGPVIHVHGAAHVAGAAPGIVPVTRADLIPAAKSYGDWIEGRLPVLLADVRALDADVHAGDVAAAERDWLTGHREYEQLGAAYGAFGDDDTAINGLPASGRTALDDPHLTGFHRLEALLWSGAPVTRALAPADALVAAVTHLQQAFPDSRVDPLDVGLRSHEILENALQFEVTGRSDAGSHTTLATIDANVDGTEHALEPLRGILRTRYPELAETERALRSLRTEVETHRRSDGSWQALGDLDGSAREHLDAALDRALELLAPVAAICQPRRTS</sequence>
<evidence type="ECO:0000256" key="1">
    <source>
        <dbReference type="ARBA" id="ARBA00004196"/>
    </source>
</evidence>
<dbReference type="EMBL" id="BAAAJX010000015">
    <property type="protein sequence ID" value="GAA1494286.1"/>
    <property type="molecule type" value="Genomic_DNA"/>
</dbReference>
<dbReference type="InterPro" id="IPR018976">
    <property type="entry name" value="Imelysin-like"/>
</dbReference>
<keyword evidence="6" id="KW-1185">Reference proteome</keyword>
<proteinExistence type="inferred from homology"/>
<dbReference type="InterPro" id="IPR050894">
    <property type="entry name" value="EfeM/EfeO_iron_uptake"/>
</dbReference>
<keyword evidence="5" id="KW-0449">Lipoprotein</keyword>
<comment type="similarity">
    <text evidence="2">Belongs to the EfeM/EfeO family.</text>
</comment>
<keyword evidence="3" id="KW-0732">Signal</keyword>
<evidence type="ECO:0000313" key="6">
    <source>
        <dbReference type="Proteomes" id="UP001501742"/>
    </source>
</evidence>